<dbReference type="RefSeq" id="WP_039646004.1">
    <property type="nucleotide sequence ID" value="NZ_JXBL01000001.1"/>
</dbReference>
<organism evidence="8 9">
    <name type="scientific">Geobacter soli</name>
    <dbReference type="NCBI Taxonomy" id="1510391"/>
    <lineage>
        <taxon>Bacteria</taxon>
        <taxon>Pseudomonadati</taxon>
        <taxon>Thermodesulfobacteriota</taxon>
        <taxon>Desulfuromonadia</taxon>
        <taxon>Geobacterales</taxon>
        <taxon>Geobacteraceae</taxon>
        <taxon>Geobacter</taxon>
    </lineage>
</organism>
<evidence type="ECO:0000256" key="1">
    <source>
        <dbReference type="ARBA" id="ARBA00004370"/>
    </source>
</evidence>
<dbReference type="Pfam" id="PF00672">
    <property type="entry name" value="HAMP"/>
    <property type="match status" value="1"/>
</dbReference>
<evidence type="ECO:0000256" key="2">
    <source>
        <dbReference type="ARBA" id="ARBA00023224"/>
    </source>
</evidence>
<keyword evidence="5" id="KW-0812">Transmembrane</keyword>
<comment type="subcellular location">
    <subcellularLocation>
        <location evidence="1">Membrane</location>
    </subcellularLocation>
</comment>
<feature type="transmembrane region" description="Helical" evidence="5">
    <location>
        <begin position="6"/>
        <end position="32"/>
    </location>
</feature>
<dbReference type="Proteomes" id="UP000031433">
    <property type="component" value="Unassembled WGS sequence"/>
</dbReference>
<dbReference type="GO" id="GO:0004888">
    <property type="term" value="F:transmembrane signaling receptor activity"/>
    <property type="evidence" value="ECO:0007669"/>
    <property type="project" value="InterPro"/>
</dbReference>
<name>A0A0C1U5H4_9BACT</name>
<dbReference type="InterPro" id="IPR004090">
    <property type="entry name" value="Chemotax_Me-accpt_rcpt"/>
</dbReference>
<feature type="domain" description="HAMP" evidence="7">
    <location>
        <begin position="195"/>
        <end position="249"/>
    </location>
</feature>
<dbReference type="PANTHER" id="PTHR32089">
    <property type="entry name" value="METHYL-ACCEPTING CHEMOTAXIS PROTEIN MCPB"/>
    <property type="match status" value="1"/>
</dbReference>
<dbReference type="Pfam" id="PF21563">
    <property type="entry name" value="Mcp40H-20_sensor"/>
    <property type="match status" value="1"/>
</dbReference>
<evidence type="ECO:0000313" key="9">
    <source>
        <dbReference type="Proteomes" id="UP000031433"/>
    </source>
</evidence>
<dbReference type="PRINTS" id="PR00260">
    <property type="entry name" value="CHEMTRNSDUCR"/>
</dbReference>
<proteinExistence type="inferred from homology"/>
<dbReference type="InterPro" id="IPR048904">
    <property type="entry name" value="Mcp40H-20-like_sensor"/>
</dbReference>
<dbReference type="EMBL" id="JXBL01000001">
    <property type="protein sequence ID" value="KIE42965.1"/>
    <property type="molecule type" value="Genomic_DNA"/>
</dbReference>
<dbReference type="PROSITE" id="PS50885">
    <property type="entry name" value="HAMP"/>
    <property type="match status" value="1"/>
</dbReference>
<reference evidence="8 9" key="1">
    <citation type="submission" date="2015-01" db="EMBL/GenBank/DDBJ databases">
        <title>Genome sequence of the anaerobic bacterium Geobacter soli GSS01, a dissimilatory Fe(III) reducer from soil.</title>
        <authorList>
            <person name="Yang G."/>
            <person name="Zhou S."/>
        </authorList>
    </citation>
    <scope>NUCLEOTIDE SEQUENCE [LARGE SCALE GENOMIC DNA]</scope>
    <source>
        <strain evidence="8 9">GSS01</strain>
    </source>
</reference>
<dbReference type="PROSITE" id="PS50111">
    <property type="entry name" value="CHEMOTAXIS_TRANSDUC_2"/>
    <property type="match status" value="1"/>
</dbReference>
<feature type="domain" description="Methyl-accepting transducer" evidence="6">
    <location>
        <begin position="254"/>
        <end position="490"/>
    </location>
</feature>
<accession>A0A0C1U5H4</accession>
<dbReference type="GO" id="GO:0016020">
    <property type="term" value="C:membrane"/>
    <property type="evidence" value="ECO:0007669"/>
    <property type="project" value="UniProtKB-SubCell"/>
</dbReference>
<dbReference type="InterPro" id="IPR003660">
    <property type="entry name" value="HAMP_dom"/>
</dbReference>
<comment type="similarity">
    <text evidence="3">Belongs to the methyl-accepting chemotaxis (MCP) protein family.</text>
</comment>
<evidence type="ECO:0000259" key="7">
    <source>
        <dbReference type="PROSITE" id="PS50885"/>
    </source>
</evidence>
<keyword evidence="5" id="KW-0472">Membrane</keyword>
<evidence type="ECO:0000313" key="8">
    <source>
        <dbReference type="EMBL" id="KIE42965.1"/>
    </source>
</evidence>
<evidence type="ECO:0000259" key="6">
    <source>
        <dbReference type="PROSITE" id="PS50111"/>
    </source>
</evidence>
<sequence>MLAKKLAFKVLAILGICLSLGLFTLGSVAGWLQFRSSLDLQLKNARNLAGLIIHDIDGYMMKGDSTEVDRFISEVKGKKFIMDLRIFDELAKEVSPTPSQTPNAKIQQAIAAGRTLEFKETMDGKHTLSLVLPFPNEQRCQNCHDAGAAYLGGLLVTTSIEEGYVGARHLLIMLAVVGTVFFLVLLACMYFFFSKTIIAPIADVSRQVDELAGGGGDLTRVLPVRTQDEIGNLASGINRLTSTIQGIITRIAQNAAQLAAAASQLNVTSADMARSMEAMAGQATTVATASEQMASTSQEIAGSCSIAADGAMQATETARDGAEVVERTIAVMASIADRVKDTARTVESLGSRSDQIGEIIGTIEDIADQTNLLALNAAIEAARAGEQGRGFAVVADEVRALAERTTRATKEIGSMIKSIQQETRGAVTSMEEGVHEVTRGTDEASRSGESLQAILQRVSDVTGQVNQIATAAEEQNATTGEITRNIQDITDTVQSTARGAQDSAQAAGQLAGLARELQELVGKFRIGA</sequence>
<keyword evidence="2 4" id="KW-0807">Transducer</keyword>
<comment type="caution">
    <text evidence="8">The sequence shown here is derived from an EMBL/GenBank/DDBJ whole genome shotgun (WGS) entry which is preliminary data.</text>
</comment>
<evidence type="ECO:0000256" key="4">
    <source>
        <dbReference type="PROSITE-ProRule" id="PRU00284"/>
    </source>
</evidence>
<dbReference type="Gene3D" id="1.10.287.950">
    <property type="entry name" value="Methyl-accepting chemotaxis protein"/>
    <property type="match status" value="1"/>
</dbReference>
<dbReference type="SUPFAM" id="SSF58104">
    <property type="entry name" value="Methyl-accepting chemotaxis protein (MCP) signaling domain"/>
    <property type="match status" value="1"/>
</dbReference>
<dbReference type="Pfam" id="PF00015">
    <property type="entry name" value="MCPsignal"/>
    <property type="match status" value="1"/>
</dbReference>
<gene>
    <name evidence="8" type="ORF">SE37_10150</name>
</gene>
<evidence type="ECO:0000256" key="5">
    <source>
        <dbReference type="SAM" id="Phobius"/>
    </source>
</evidence>
<dbReference type="InterPro" id="IPR004089">
    <property type="entry name" value="MCPsignal_dom"/>
</dbReference>
<dbReference type="FunFam" id="1.10.287.950:FF:000001">
    <property type="entry name" value="Methyl-accepting chemotaxis sensory transducer"/>
    <property type="match status" value="1"/>
</dbReference>
<dbReference type="PANTHER" id="PTHR32089:SF112">
    <property type="entry name" value="LYSOZYME-LIKE PROTEIN-RELATED"/>
    <property type="match status" value="1"/>
</dbReference>
<dbReference type="SMART" id="SM00304">
    <property type="entry name" value="HAMP"/>
    <property type="match status" value="2"/>
</dbReference>
<dbReference type="CDD" id="cd06225">
    <property type="entry name" value="HAMP"/>
    <property type="match status" value="1"/>
</dbReference>
<dbReference type="AlphaFoldDB" id="A0A0C1U5H4"/>
<dbReference type="CDD" id="cd11386">
    <property type="entry name" value="MCP_signal"/>
    <property type="match status" value="1"/>
</dbReference>
<feature type="transmembrane region" description="Helical" evidence="5">
    <location>
        <begin position="170"/>
        <end position="193"/>
    </location>
</feature>
<evidence type="ECO:0000256" key="3">
    <source>
        <dbReference type="ARBA" id="ARBA00029447"/>
    </source>
</evidence>
<dbReference type="GO" id="GO:0006935">
    <property type="term" value="P:chemotaxis"/>
    <property type="evidence" value="ECO:0007669"/>
    <property type="project" value="InterPro"/>
</dbReference>
<dbReference type="Gene3D" id="3.30.450.290">
    <property type="match status" value="1"/>
</dbReference>
<dbReference type="GO" id="GO:0007165">
    <property type="term" value="P:signal transduction"/>
    <property type="evidence" value="ECO:0007669"/>
    <property type="project" value="UniProtKB-KW"/>
</dbReference>
<protein>
    <submittedName>
        <fullName evidence="8">Chemotaxis protein</fullName>
    </submittedName>
</protein>
<keyword evidence="9" id="KW-1185">Reference proteome</keyword>
<keyword evidence="5" id="KW-1133">Transmembrane helix</keyword>
<dbReference type="SMART" id="SM00283">
    <property type="entry name" value="MA"/>
    <property type="match status" value="1"/>
</dbReference>